<dbReference type="InterPro" id="IPR010525">
    <property type="entry name" value="ARF_dom"/>
</dbReference>
<dbReference type="InterPro" id="IPR015300">
    <property type="entry name" value="DNA-bd_pseudobarrel_sf"/>
</dbReference>
<dbReference type="InterPro" id="IPR053793">
    <property type="entry name" value="PB1-like"/>
</dbReference>
<keyword evidence="4 8" id="KW-0238">DNA-binding</keyword>
<accession>A0A8T2V7P2</accession>
<evidence type="ECO:0000313" key="13">
    <source>
        <dbReference type="Proteomes" id="UP000825935"/>
    </source>
</evidence>
<evidence type="ECO:0000256" key="9">
    <source>
        <dbReference type="SAM" id="MobiDB-lite"/>
    </source>
</evidence>
<dbReference type="InterPro" id="IPR044835">
    <property type="entry name" value="ARF_plant"/>
</dbReference>
<organism evidence="12 13">
    <name type="scientific">Ceratopteris richardii</name>
    <name type="common">Triangle waterfern</name>
    <dbReference type="NCBI Taxonomy" id="49495"/>
    <lineage>
        <taxon>Eukaryota</taxon>
        <taxon>Viridiplantae</taxon>
        <taxon>Streptophyta</taxon>
        <taxon>Embryophyta</taxon>
        <taxon>Tracheophyta</taxon>
        <taxon>Polypodiopsida</taxon>
        <taxon>Polypodiidae</taxon>
        <taxon>Polypodiales</taxon>
        <taxon>Pteridineae</taxon>
        <taxon>Pteridaceae</taxon>
        <taxon>Parkerioideae</taxon>
        <taxon>Ceratopteris</taxon>
    </lineage>
</organism>
<dbReference type="FunFam" id="2.40.330.10:FF:000001">
    <property type="entry name" value="Auxin response factor"/>
    <property type="match status" value="1"/>
</dbReference>
<dbReference type="GO" id="GO:0005634">
    <property type="term" value="C:nucleus"/>
    <property type="evidence" value="ECO:0007669"/>
    <property type="project" value="UniProtKB-SubCell"/>
</dbReference>
<dbReference type="Proteomes" id="UP000825935">
    <property type="component" value="Chromosome 3"/>
</dbReference>
<dbReference type="PANTHER" id="PTHR31384">
    <property type="entry name" value="AUXIN RESPONSE FACTOR 4-RELATED"/>
    <property type="match status" value="1"/>
</dbReference>
<feature type="compositionally biased region" description="Low complexity" evidence="9">
    <location>
        <begin position="639"/>
        <end position="659"/>
    </location>
</feature>
<comment type="caution">
    <text evidence="12">The sequence shown here is derived from an EMBL/GenBank/DDBJ whole genome shotgun (WGS) entry which is preliminary data.</text>
</comment>
<keyword evidence="7 8" id="KW-0927">Auxin signaling pathway</keyword>
<dbReference type="Gene3D" id="2.30.30.1040">
    <property type="match status" value="1"/>
</dbReference>
<dbReference type="Pfam" id="PF02362">
    <property type="entry name" value="B3"/>
    <property type="match status" value="1"/>
</dbReference>
<keyword evidence="13" id="KW-1185">Reference proteome</keyword>
<evidence type="ECO:0000256" key="5">
    <source>
        <dbReference type="ARBA" id="ARBA00023163"/>
    </source>
</evidence>
<dbReference type="Pfam" id="PF06507">
    <property type="entry name" value="ARF_AD"/>
    <property type="match status" value="1"/>
</dbReference>
<evidence type="ECO:0000256" key="8">
    <source>
        <dbReference type="RuleBase" id="RU004561"/>
    </source>
</evidence>
<keyword evidence="3 8" id="KW-0805">Transcription regulation</keyword>
<evidence type="ECO:0000259" key="10">
    <source>
        <dbReference type="PROSITE" id="PS50863"/>
    </source>
</evidence>
<dbReference type="OrthoDB" id="1912783at2759"/>
<dbReference type="AlphaFoldDB" id="A0A8T2V7P2"/>
<dbReference type="GO" id="GO:0006355">
    <property type="term" value="P:regulation of DNA-templated transcription"/>
    <property type="evidence" value="ECO:0007669"/>
    <property type="project" value="InterPro"/>
</dbReference>
<gene>
    <name evidence="12" type="ORF">KP509_03G061000</name>
</gene>
<evidence type="ECO:0000256" key="6">
    <source>
        <dbReference type="ARBA" id="ARBA00023242"/>
    </source>
</evidence>
<dbReference type="InterPro" id="IPR003340">
    <property type="entry name" value="B3_DNA-bd"/>
</dbReference>
<feature type="domain" description="TF-B3" evidence="10">
    <location>
        <begin position="179"/>
        <end position="281"/>
    </location>
</feature>
<feature type="region of interest" description="Disordered" evidence="9">
    <location>
        <begin position="525"/>
        <end position="559"/>
    </location>
</feature>
<keyword evidence="6 8" id="KW-0539">Nucleus</keyword>
<dbReference type="SMART" id="SM01019">
    <property type="entry name" value="B3"/>
    <property type="match status" value="1"/>
</dbReference>
<feature type="compositionally biased region" description="Polar residues" evidence="9">
    <location>
        <begin position="530"/>
        <end position="545"/>
    </location>
</feature>
<dbReference type="GO" id="GO:0009734">
    <property type="term" value="P:auxin-activated signaling pathway"/>
    <property type="evidence" value="ECO:0007669"/>
    <property type="project" value="UniProtKB-KW"/>
</dbReference>
<keyword evidence="5 8" id="KW-0804">Transcription</keyword>
<comment type="subunit">
    <text evidence="8">Homodimers and heterodimers.</text>
</comment>
<evidence type="ECO:0000256" key="1">
    <source>
        <dbReference type="ARBA" id="ARBA00004123"/>
    </source>
</evidence>
<proteinExistence type="inferred from homology"/>
<evidence type="ECO:0000256" key="7">
    <source>
        <dbReference type="ARBA" id="ARBA00023294"/>
    </source>
</evidence>
<protein>
    <recommendedName>
        <fullName evidence="8">Auxin response factor</fullName>
    </recommendedName>
</protein>
<dbReference type="PROSITE" id="PS50863">
    <property type="entry name" value="B3"/>
    <property type="match status" value="1"/>
</dbReference>
<comment type="function">
    <text evidence="8">Auxin response factors (ARFs) are transcriptional factors that bind specifically to the DNA sequence 5'-TGTCTC-3' found in the auxin-responsive promoter elements (AuxREs).</text>
</comment>
<feature type="compositionally biased region" description="Basic and acidic residues" evidence="9">
    <location>
        <begin position="624"/>
        <end position="635"/>
    </location>
</feature>
<comment type="similarity">
    <text evidence="2 8">Belongs to the ARF family.</text>
</comment>
<feature type="region of interest" description="Disordered" evidence="9">
    <location>
        <begin position="598"/>
        <end position="671"/>
    </location>
</feature>
<name>A0A8T2V7P2_CERRI</name>
<comment type="subcellular location">
    <subcellularLocation>
        <location evidence="1 8">Nucleus</location>
    </subcellularLocation>
</comment>
<dbReference type="GO" id="GO:0003677">
    <property type="term" value="F:DNA binding"/>
    <property type="evidence" value="ECO:0007669"/>
    <property type="project" value="UniProtKB-KW"/>
</dbReference>
<dbReference type="SUPFAM" id="SSF101936">
    <property type="entry name" value="DNA-binding pseudobarrel domain"/>
    <property type="match status" value="1"/>
</dbReference>
<dbReference type="CDD" id="cd10017">
    <property type="entry name" value="B3_DNA"/>
    <property type="match status" value="1"/>
</dbReference>
<dbReference type="PROSITE" id="PS51745">
    <property type="entry name" value="PB1"/>
    <property type="match status" value="1"/>
</dbReference>
<evidence type="ECO:0000256" key="3">
    <source>
        <dbReference type="ARBA" id="ARBA00023015"/>
    </source>
</evidence>
<evidence type="ECO:0000259" key="11">
    <source>
        <dbReference type="PROSITE" id="PS51745"/>
    </source>
</evidence>
<reference evidence="12" key="1">
    <citation type="submission" date="2021-08" db="EMBL/GenBank/DDBJ databases">
        <title>WGS assembly of Ceratopteris richardii.</title>
        <authorList>
            <person name="Marchant D.B."/>
            <person name="Chen G."/>
            <person name="Jenkins J."/>
            <person name="Shu S."/>
            <person name="Leebens-Mack J."/>
            <person name="Grimwood J."/>
            <person name="Schmutz J."/>
            <person name="Soltis P."/>
            <person name="Soltis D."/>
            <person name="Chen Z.-H."/>
        </authorList>
    </citation>
    <scope>NUCLEOTIDE SEQUENCE</scope>
    <source>
        <strain evidence="12">Whitten #5841</strain>
        <tissue evidence="12">Leaf</tissue>
    </source>
</reference>
<evidence type="ECO:0000256" key="2">
    <source>
        <dbReference type="ARBA" id="ARBA00007853"/>
    </source>
</evidence>
<evidence type="ECO:0000313" key="12">
    <source>
        <dbReference type="EMBL" id="KAH7441894.1"/>
    </source>
</evidence>
<feature type="compositionally biased region" description="Low complexity" evidence="9">
    <location>
        <begin position="599"/>
        <end position="623"/>
    </location>
</feature>
<dbReference type="Gene3D" id="3.10.20.90">
    <property type="entry name" value="Phosphatidylinositol 3-kinase Catalytic Subunit, Chain A, domain 1"/>
    <property type="match status" value="1"/>
</dbReference>
<dbReference type="FunFam" id="2.30.30.1040:FF:000001">
    <property type="entry name" value="Auxin response factor"/>
    <property type="match status" value="1"/>
</dbReference>
<feature type="domain" description="PB1" evidence="11">
    <location>
        <begin position="769"/>
        <end position="853"/>
    </location>
</feature>
<dbReference type="PANTHER" id="PTHR31384:SF1">
    <property type="entry name" value="AUXIN RESPONSE FACTOR 9"/>
    <property type="match status" value="1"/>
</dbReference>
<evidence type="ECO:0000256" key="4">
    <source>
        <dbReference type="ARBA" id="ARBA00023125"/>
    </source>
</evidence>
<dbReference type="Gene3D" id="2.40.330.10">
    <property type="entry name" value="DNA-binding pseudobarrel domain"/>
    <property type="match status" value="1"/>
</dbReference>
<sequence>MSLYNPVFLPTSGSRQVKSSNSIVLSSTSPVTSCRMDPPFRPFMGYNNASSFAEGAPIDAGSLAFSSAEDLSEELWRACAGPLVYIPHEQDLVWYFPQGHMEQVTALTNQGSGQSLPYSGLDSQILCRVCHRDLCAEADTDEVFATVTLLPVGQEVEKCHNAKPPETSPSESKNSVRSFIKILTASDTSTHGGFSVLRKHAEDCLPPLDMTQDPPTQDLIATDLHGKEWPFKHTYRGHPRRHLLTTGWSVFVSHKRLLAGDAVIFLRGENGQLRIGIRRAKRQPAVQQAVMTKHSMHMGVVATARHAVGTRTIFKVYYKPRVSLSPFLVPAERFMRALSVTLSVGMRFKMRFETEDASDRSYVGTITGIGDLDPSSFPGSKWRSLKVDWDEIVSSERPDRVSPWEIEPSVVQPAANAPPMRTKRARQSVSSVLSTSELSCPGSIKGSIEPICTSRLSRVLQGQESQGVGMSSLWRNSPHGLSLMEEHNLHHTSNIPQLDSTLLGQPLRPLSSPRASVYSSMASGAETDYKSSGSSPVLQSGTSHRLLQRTAWPETVPSTEATSKWFIPQLLANHDSTSIQMLQEKALMTGNISVPHASQLQQQWHQQEQQQHQEQQYHHQQQQEQKKAKEHDQHHHQYHQQQQQQQQQQKQQQEQQQQQKFSCPNSQAFPPREIVKQKVSSTPSTVAAEGGCKLFGISLTDTLLNKNESNGNISWKIECEETDRGGVIQMERGSKSDLDTPKSMKSDASFEQQRVDHGATDFHANQSKRSRIKVIKKGSMVGRGIDLSRIHCYQGLLRELDVMFNMEGELTDPAKGWQVAYYDNEGHRIKLGDSPWLKFCIVVKKLYILSPDEVEHNGGNHCSLNQKVNLCE</sequence>
<dbReference type="EMBL" id="CM035408">
    <property type="protein sequence ID" value="KAH7441894.1"/>
    <property type="molecule type" value="Genomic_DNA"/>
</dbReference>